<dbReference type="AlphaFoldDB" id="A0A1Q8BQF3"/>
<accession>A0A1Q8BQF3</accession>
<proteinExistence type="predicted"/>
<comment type="caution">
    <text evidence="1">The sequence shown here is derived from an EMBL/GenBank/DDBJ whole genome shotgun (WGS) entry which is preliminary data.</text>
</comment>
<gene>
    <name evidence="1" type="ORF">BU204_37785</name>
</gene>
<reference evidence="1 2" key="1">
    <citation type="submission" date="2016-12" db="EMBL/GenBank/DDBJ databases">
        <title>The draft genome sequence of Actinophytocola sp. 11-183.</title>
        <authorList>
            <person name="Wang W."/>
            <person name="Yuan L."/>
        </authorList>
    </citation>
    <scope>NUCLEOTIDE SEQUENCE [LARGE SCALE GENOMIC DNA]</scope>
    <source>
        <strain evidence="1 2">11-183</strain>
    </source>
</reference>
<dbReference type="EMBL" id="MSIE01000176">
    <property type="protein sequence ID" value="OLF04333.1"/>
    <property type="molecule type" value="Genomic_DNA"/>
</dbReference>
<keyword evidence="2" id="KW-1185">Reference proteome</keyword>
<sequence>MDRETGDATVRALDEIRLRMDSYRRLVVATKSGGGTRLGGGYAEQIDEFNREWTVGDTTSAAQVLATFDAELTKLSEAVRRSMATYEASDLAGVEHLNRAEGG</sequence>
<name>A0A1Q8BQF3_9PSEU</name>
<evidence type="ECO:0000313" key="1">
    <source>
        <dbReference type="EMBL" id="OLF04333.1"/>
    </source>
</evidence>
<organism evidence="1 2">
    <name type="scientific">Actinophytocola xanthii</name>
    <dbReference type="NCBI Taxonomy" id="1912961"/>
    <lineage>
        <taxon>Bacteria</taxon>
        <taxon>Bacillati</taxon>
        <taxon>Actinomycetota</taxon>
        <taxon>Actinomycetes</taxon>
        <taxon>Pseudonocardiales</taxon>
        <taxon>Pseudonocardiaceae</taxon>
    </lineage>
</organism>
<protein>
    <submittedName>
        <fullName evidence="1">Uncharacterized protein</fullName>
    </submittedName>
</protein>
<evidence type="ECO:0000313" key="2">
    <source>
        <dbReference type="Proteomes" id="UP000185596"/>
    </source>
</evidence>
<dbReference type="Proteomes" id="UP000185596">
    <property type="component" value="Unassembled WGS sequence"/>
</dbReference>